<dbReference type="GO" id="GO:0005509">
    <property type="term" value="F:calcium ion binding"/>
    <property type="evidence" value="ECO:0007669"/>
    <property type="project" value="UniProtKB-UniRule"/>
</dbReference>
<comment type="subcellular location">
    <subcellularLocation>
        <location evidence="1">Membrane</location>
        <topology evidence="1">Single-pass membrane protein</topology>
    </subcellularLocation>
</comment>
<evidence type="ECO:0000256" key="1">
    <source>
        <dbReference type="ARBA" id="ARBA00004167"/>
    </source>
</evidence>
<proteinExistence type="predicted"/>
<dbReference type="Proteomes" id="UP000694560">
    <property type="component" value="Unplaced"/>
</dbReference>
<dbReference type="GO" id="GO:0000902">
    <property type="term" value="P:cell morphogenesis"/>
    <property type="evidence" value="ECO:0007669"/>
    <property type="project" value="TreeGrafter"/>
</dbReference>
<keyword evidence="11" id="KW-0325">Glycoprotein</keyword>
<dbReference type="InterPro" id="IPR002126">
    <property type="entry name" value="Cadherin-like_dom"/>
</dbReference>
<dbReference type="Pfam" id="PF00028">
    <property type="entry name" value="Cadherin"/>
    <property type="match status" value="4"/>
</dbReference>
<dbReference type="GO" id="GO:0008013">
    <property type="term" value="F:beta-catenin binding"/>
    <property type="evidence" value="ECO:0007669"/>
    <property type="project" value="TreeGrafter"/>
</dbReference>
<evidence type="ECO:0000256" key="4">
    <source>
        <dbReference type="ARBA" id="ARBA00022729"/>
    </source>
</evidence>
<keyword evidence="7" id="KW-0130">Cell adhesion</keyword>
<keyword evidence="9" id="KW-0472">Membrane</keyword>
<feature type="domain" description="Cadherin" evidence="13">
    <location>
        <begin position="110"/>
        <end position="212"/>
    </location>
</feature>
<dbReference type="Ensembl" id="ENSMCST00000002610.1">
    <property type="protein sequence ID" value="ENSMCSP00000002552.1"/>
    <property type="gene ID" value="ENSMCSG00000001876.1"/>
</dbReference>
<dbReference type="GO" id="GO:0005912">
    <property type="term" value="C:adherens junction"/>
    <property type="evidence" value="ECO:0007669"/>
    <property type="project" value="TreeGrafter"/>
</dbReference>
<dbReference type="InterPro" id="IPR015919">
    <property type="entry name" value="Cadherin-like_sf"/>
</dbReference>
<evidence type="ECO:0000256" key="5">
    <source>
        <dbReference type="ARBA" id="ARBA00022737"/>
    </source>
</evidence>
<dbReference type="FunFam" id="2.60.40.60:FF:000024">
    <property type="entry name" value="FAT atypical cadherin 3"/>
    <property type="match status" value="1"/>
</dbReference>
<dbReference type="Gene3D" id="2.60.40.60">
    <property type="entry name" value="Cadherins"/>
    <property type="match status" value="5"/>
</dbReference>
<organism evidence="14 15">
    <name type="scientific">Malurus cyaneus samueli</name>
    <dbReference type="NCBI Taxonomy" id="2593467"/>
    <lineage>
        <taxon>Eukaryota</taxon>
        <taxon>Metazoa</taxon>
        <taxon>Chordata</taxon>
        <taxon>Craniata</taxon>
        <taxon>Vertebrata</taxon>
        <taxon>Euteleostomi</taxon>
        <taxon>Archelosauria</taxon>
        <taxon>Archosauria</taxon>
        <taxon>Dinosauria</taxon>
        <taxon>Saurischia</taxon>
        <taxon>Theropoda</taxon>
        <taxon>Coelurosauria</taxon>
        <taxon>Aves</taxon>
        <taxon>Neognathae</taxon>
        <taxon>Neoaves</taxon>
        <taxon>Telluraves</taxon>
        <taxon>Australaves</taxon>
        <taxon>Passeriformes</taxon>
        <taxon>Meliphagoidea</taxon>
        <taxon>Maluridae</taxon>
        <taxon>Malurus</taxon>
    </lineage>
</organism>
<evidence type="ECO:0000256" key="3">
    <source>
        <dbReference type="ARBA" id="ARBA00022692"/>
    </source>
</evidence>
<evidence type="ECO:0000256" key="10">
    <source>
        <dbReference type="ARBA" id="ARBA00023157"/>
    </source>
</evidence>
<dbReference type="PANTHER" id="PTHR24027:SF432">
    <property type="entry name" value="EGF-LIKE DOMAIN-CONTAINING PROTEIN"/>
    <property type="match status" value="1"/>
</dbReference>
<dbReference type="SMART" id="SM00112">
    <property type="entry name" value="CA"/>
    <property type="match status" value="4"/>
</dbReference>
<dbReference type="FunFam" id="2.60.40.60:FF:000104">
    <property type="entry name" value="cadherin-23 isoform X1"/>
    <property type="match status" value="1"/>
</dbReference>
<dbReference type="PROSITE" id="PS50268">
    <property type="entry name" value="CADHERIN_2"/>
    <property type="match status" value="4"/>
</dbReference>
<keyword evidence="3" id="KW-0812">Transmembrane</keyword>
<dbReference type="AlphaFoldDB" id="A0A8C5T5K1"/>
<evidence type="ECO:0000256" key="9">
    <source>
        <dbReference type="ARBA" id="ARBA00023136"/>
    </source>
</evidence>
<accession>A0A8C5T5K1</accession>
<protein>
    <recommendedName>
        <fullName evidence="13">Cadherin domain-containing protein</fullName>
    </recommendedName>
</protein>
<evidence type="ECO:0000313" key="15">
    <source>
        <dbReference type="Proteomes" id="UP000694560"/>
    </source>
</evidence>
<reference evidence="14" key="2">
    <citation type="submission" date="2025-09" db="UniProtKB">
        <authorList>
            <consortium name="Ensembl"/>
        </authorList>
    </citation>
    <scope>IDENTIFICATION</scope>
</reference>
<evidence type="ECO:0000256" key="7">
    <source>
        <dbReference type="ARBA" id="ARBA00022889"/>
    </source>
</evidence>
<dbReference type="PANTHER" id="PTHR24027">
    <property type="entry name" value="CADHERIN-23"/>
    <property type="match status" value="1"/>
</dbReference>
<keyword evidence="2" id="KW-0245">EGF-like domain</keyword>
<feature type="domain" description="Cadherin" evidence="13">
    <location>
        <begin position="322"/>
        <end position="426"/>
    </location>
</feature>
<dbReference type="InterPro" id="IPR020894">
    <property type="entry name" value="Cadherin_CS"/>
</dbReference>
<evidence type="ECO:0000256" key="6">
    <source>
        <dbReference type="ARBA" id="ARBA00022837"/>
    </source>
</evidence>
<keyword evidence="4" id="KW-0732">Signal</keyword>
<feature type="domain" description="Cadherin" evidence="13">
    <location>
        <begin position="19"/>
        <end position="99"/>
    </location>
</feature>
<keyword evidence="10" id="KW-1015">Disulfide bond</keyword>
<evidence type="ECO:0000259" key="13">
    <source>
        <dbReference type="PROSITE" id="PS50268"/>
    </source>
</evidence>
<dbReference type="CDD" id="cd11304">
    <property type="entry name" value="Cadherin_repeat"/>
    <property type="match status" value="5"/>
</dbReference>
<dbReference type="GO" id="GO:0044331">
    <property type="term" value="P:cell-cell adhesion mediated by cadherin"/>
    <property type="evidence" value="ECO:0007669"/>
    <property type="project" value="TreeGrafter"/>
</dbReference>
<dbReference type="InterPro" id="IPR039808">
    <property type="entry name" value="Cadherin"/>
</dbReference>
<dbReference type="GO" id="GO:0016339">
    <property type="term" value="P:calcium-dependent cell-cell adhesion via plasma membrane cell adhesion molecules"/>
    <property type="evidence" value="ECO:0007669"/>
    <property type="project" value="TreeGrafter"/>
</dbReference>
<dbReference type="PROSITE" id="PS00232">
    <property type="entry name" value="CADHERIN_1"/>
    <property type="match status" value="3"/>
</dbReference>
<dbReference type="PRINTS" id="PR00205">
    <property type="entry name" value="CADHERIN"/>
</dbReference>
<evidence type="ECO:0000256" key="2">
    <source>
        <dbReference type="ARBA" id="ARBA00022536"/>
    </source>
</evidence>
<keyword evidence="8" id="KW-1133">Transmembrane helix</keyword>
<dbReference type="GO" id="GO:0016342">
    <property type="term" value="C:catenin complex"/>
    <property type="evidence" value="ECO:0007669"/>
    <property type="project" value="TreeGrafter"/>
</dbReference>
<evidence type="ECO:0000313" key="14">
    <source>
        <dbReference type="Ensembl" id="ENSMCSP00000002552.1"/>
    </source>
</evidence>
<name>A0A8C5T5K1_9PASS</name>
<keyword evidence="5" id="KW-0677">Repeat</keyword>
<dbReference type="FunFam" id="2.60.40.60:FF:000112">
    <property type="entry name" value="neural-cadherin isoform X1"/>
    <property type="match status" value="1"/>
</dbReference>
<evidence type="ECO:0000256" key="11">
    <source>
        <dbReference type="ARBA" id="ARBA00023180"/>
    </source>
</evidence>
<dbReference type="GO" id="GO:0007156">
    <property type="term" value="P:homophilic cell adhesion via plasma membrane adhesion molecules"/>
    <property type="evidence" value="ECO:0007669"/>
    <property type="project" value="InterPro"/>
</dbReference>
<keyword evidence="6 12" id="KW-0106">Calcium</keyword>
<reference evidence="14" key="1">
    <citation type="submission" date="2025-08" db="UniProtKB">
        <authorList>
            <consortium name="Ensembl"/>
        </authorList>
    </citation>
    <scope>IDENTIFICATION</scope>
</reference>
<keyword evidence="15" id="KW-1185">Reference proteome</keyword>
<evidence type="ECO:0000256" key="8">
    <source>
        <dbReference type="ARBA" id="ARBA00022989"/>
    </source>
</evidence>
<dbReference type="GO" id="GO:0045296">
    <property type="term" value="F:cadherin binding"/>
    <property type="evidence" value="ECO:0007669"/>
    <property type="project" value="TreeGrafter"/>
</dbReference>
<dbReference type="GO" id="GO:0007043">
    <property type="term" value="P:cell-cell junction assembly"/>
    <property type="evidence" value="ECO:0007669"/>
    <property type="project" value="TreeGrafter"/>
</dbReference>
<evidence type="ECO:0000256" key="12">
    <source>
        <dbReference type="PROSITE-ProRule" id="PRU00043"/>
    </source>
</evidence>
<dbReference type="SUPFAM" id="SSF49313">
    <property type="entry name" value="Cadherin-like"/>
    <property type="match status" value="5"/>
</dbReference>
<feature type="domain" description="Cadherin" evidence="13">
    <location>
        <begin position="213"/>
        <end position="320"/>
    </location>
</feature>
<dbReference type="GO" id="GO:0016477">
    <property type="term" value="P:cell migration"/>
    <property type="evidence" value="ECO:0007669"/>
    <property type="project" value="TreeGrafter"/>
</dbReference>
<dbReference type="GO" id="GO:0034332">
    <property type="term" value="P:adherens junction organization"/>
    <property type="evidence" value="ECO:0007669"/>
    <property type="project" value="TreeGrafter"/>
</dbReference>
<sequence>MLKITQFFCHWKRRKGLFDPDSGVDGGDLRYSLHGYGAADIFTIDEQTGSIYSHKRLDREERALWRFIVLATDEGGGGLTGFADVIINVWDINDNAPMFTCMPDDCNGNVFENSPADTLVMEMAAVDRDDPNVGLNAVLTYRITENVKNEFGTDMFNINPNTGTIHVAAGMLDRERTERYFLTVEARDGGGLTGTGTATVWITDVNDNVPKFTKKLWQAAIPENSAIDSEVLQVCATDADIGENADLMFSIIGGDPDEKFYIENDKEWQCGTIRLKKKLDFENARERQFNLTVTVEDLDFSSVAVCLIEVEDSNDHSPAFLSQFIQTNPLFEDVPVGTTVTTVRATDKDSDLNGKITYSIKADSDPMRQFVVDQFGHVVVANTLDREAVQKYTLIVQASDQGTPARTGSVTVLINLLDINDNGPRFEAPYMPVLLHAFDPDSEENGPPFTFSLPPDYQNSLDFSLTDNGNNTATITALRSFDRENLVTSCPFLFLSHVLLSQLYPTGCSPSFADFRESCIYVYSGCIYCFVVFPAFLLSCDISSVITLPELSEIV</sequence>